<keyword evidence="3" id="KW-1185">Reference proteome</keyword>
<comment type="caution">
    <text evidence="2">The sequence shown here is derived from an EMBL/GenBank/DDBJ whole genome shotgun (WGS) entry which is preliminary data.</text>
</comment>
<sequence>MENNDNHIGAAILKIMALTGGAIAGAMIANWCDKLLYNMAHTRSDYDKTRYEQGLAAHEVPSNTRNSINTASEQSHVIRIEHPENLPFAEEG</sequence>
<feature type="transmembrane region" description="Helical" evidence="1">
    <location>
        <begin position="12"/>
        <end position="32"/>
    </location>
</feature>
<evidence type="ECO:0000313" key="3">
    <source>
        <dbReference type="Proteomes" id="UP000322530"/>
    </source>
</evidence>
<dbReference type="OrthoDB" id="164602at2"/>
<evidence type="ECO:0000313" key="2">
    <source>
        <dbReference type="EMBL" id="GCF11097.1"/>
    </source>
</evidence>
<dbReference type="EMBL" id="BIXY01000094">
    <property type="protein sequence ID" value="GCF11097.1"/>
    <property type="molecule type" value="Genomic_DNA"/>
</dbReference>
<name>A0A5A5TI74_9CHLR</name>
<organism evidence="2 3">
    <name type="scientific">Dictyobacter arantiisoli</name>
    <dbReference type="NCBI Taxonomy" id="2014874"/>
    <lineage>
        <taxon>Bacteria</taxon>
        <taxon>Bacillati</taxon>
        <taxon>Chloroflexota</taxon>
        <taxon>Ktedonobacteria</taxon>
        <taxon>Ktedonobacterales</taxon>
        <taxon>Dictyobacteraceae</taxon>
        <taxon>Dictyobacter</taxon>
    </lineage>
</organism>
<reference evidence="2 3" key="1">
    <citation type="submission" date="2019-01" db="EMBL/GenBank/DDBJ databases">
        <title>Draft genome sequence of Dictyobacter sp. Uno17.</title>
        <authorList>
            <person name="Wang C.M."/>
            <person name="Zheng Y."/>
            <person name="Sakai Y."/>
            <person name="Abe K."/>
            <person name="Yokota A."/>
            <person name="Yabe S."/>
        </authorList>
    </citation>
    <scope>NUCLEOTIDE SEQUENCE [LARGE SCALE GENOMIC DNA]</scope>
    <source>
        <strain evidence="2 3">Uno17</strain>
    </source>
</reference>
<dbReference type="AlphaFoldDB" id="A0A5A5TI74"/>
<evidence type="ECO:0000256" key="1">
    <source>
        <dbReference type="SAM" id="Phobius"/>
    </source>
</evidence>
<proteinExistence type="predicted"/>
<keyword evidence="1" id="KW-0812">Transmembrane</keyword>
<dbReference type="RefSeq" id="WP_149403942.1">
    <property type="nucleotide sequence ID" value="NZ_BIXY01000094.1"/>
</dbReference>
<protein>
    <submittedName>
        <fullName evidence="2">Uncharacterized protein</fullName>
    </submittedName>
</protein>
<accession>A0A5A5TI74</accession>
<keyword evidence="1" id="KW-0472">Membrane</keyword>
<keyword evidence="1" id="KW-1133">Transmembrane helix</keyword>
<dbReference type="Proteomes" id="UP000322530">
    <property type="component" value="Unassembled WGS sequence"/>
</dbReference>
<gene>
    <name evidence="2" type="ORF">KDI_46610</name>
</gene>